<comment type="caution">
    <text evidence="6">The sequence shown here is derived from an EMBL/GenBank/DDBJ whole genome shotgun (WGS) entry which is preliminary data.</text>
</comment>
<name>A0ABP4EPU9_9ACTN</name>
<accession>A0ABP4EPU9</accession>
<evidence type="ECO:0000256" key="4">
    <source>
        <dbReference type="SAM" id="SignalP"/>
    </source>
</evidence>
<dbReference type="NCBIfam" id="NF008185">
    <property type="entry name" value="PRK10936.1"/>
    <property type="match status" value="1"/>
</dbReference>
<dbReference type="Gene3D" id="3.40.50.2300">
    <property type="match status" value="2"/>
</dbReference>
<comment type="subcellular location">
    <subcellularLocation>
        <location evidence="1">Cell envelope</location>
    </subcellularLocation>
</comment>
<feature type="signal peptide" evidence="4">
    <location>
        <begin position="1"/>
        <end position="26"/>
    </location>
</feature>
<keyword evidence="3 4" id="KW-0732">Signal</keyword>
<comment type="similarity">
    <text evidence="2">Belongs to the bacterial solute-binding protein 2 family.</text>
</comment>
<organism evidence="6 7">
    <name type="scientific">Nocardioides aquiterrae</name>
    <dbReference type="NCBI Taxonomy" id="203799"/>
    <lineage>
        <taxon>Bacteria</taxon>
        <taxon>Bacillati</taxon>
        <taxon>Actinomycetota</taxon>
        <taxon>Actinomycetes</taxon>
        <taxon>Propionibacteriales</taxon>
        <taxon>Nocardioidaceae</taxon>
        <taxon>Nocardioides</taxon>
    </lineage>
</organism>
<sequence length="367" mass="38623">MQWKTLVAAGTAVAALCLAGCGASNGADKPSSSEPSADWFPTAVTVWPKQGFDSEGVEQEYSPTDDVSKAWNICASFPHLADAYWLAADYGVIQEAERAGVNMDVLEAGGYGNLDKQIQQIEDCAQNSDAVIIGAISTDGLNPTIEKLKADGKVVIDFINGVSSPDTTAQSLVSYREIASQTAQYLLDTSDGEAVTVAWFPGPKGAGFAEEANKGFTETLAGTNVEVVNTQWGNTDKDSQSKLIEDALAANPDLDYIAGNAPAAEAAGPILRDRDLTDSIGVLSYYMTPGTYSGIQTGSVLASAADPAVLTSRIATDLAIRALEKQDFDLHVAPALQVIDKAALESWDSTTTLAPTDWSAEFSYSAN</sequence>
<dbReference type="InterPro" id="IPR028082">
    <property type="entry name" value="Peripla_BP_I"/>
</dbReference>
<evidence type="ECO:0000256" key="3">
    <source>
        <dbReference type="ARBA" id="ARBA00022729"/>
    </source>
</evidence>
<feature type="chain" id="PRO_5047083064" evidence="4">
    <location>
        <begin position="27"/>
        <end position="367"/>
    </location>
</feature>
<dbReference type="PANTHER" id="PTHR46847:SF1">
    <property type="entry name" value="D-ALLOSE-BINDING PERIPLASMIC PROTEIN-RELATED"/>
    <property type="match status" value="1"/>
</dbReference>
<keyword evidence="7" id="KW-1185">Reference proteome</keyword>
<dbReference type="InterPro" id="IPR025997">
    <property type="entry name" value="SBP_2_dom"/>
</dbReference>
<protein>
    <submittedName>
        <fullName evidence="6">TMAO reductase system periplasmic protein TorT</fullName>
    </submittedName>
</protein>
<proteinExistence type="inferred from homology"/>
<dbReference type="EMBL" id="BAAAJE010000001">
    <property type="protein sequence ID" value="GAA1124582.1"/>
    <property type="molecule type" value="Genomic_DNA"/>
</dbReference>
<evidence type="ECO:0000256" key="1">
    <source>
        <dbReference type="ARBA" id="ARBA00004196"/>
    </source>
</evidence>
<dbReference type="Proteomes" id="UP001499979">
    <property type="component" value="Unassembled WGS sequence"/>
</dbReference>
<reference evidence="7" key="1">
    <citation type="journal article" date="2019" name="Int. J. Syst. Evol. Microbiol.">
        <title>The Global Catalogue of Microorganisms (GCM) 10K type strain sequencing project: providing services to taxonomists for standard genome sequencing and annotation.</title>
        <authorList>
            <consortium name="The Broad Institute Genomics Platform"/>
            <consortium name="The Broad Institute Genome Sequencing Center for Infectious Disease"/>
            <person name="Wu L."/>
            <person name="Ma J."/>
        </authorList>
    </citation>
    <scope>NUCLEOTIDE SEQUENCE [LARGE SCALE GENOMIC DNA]</scope>
    <source>
        <strain evidence="7">JCM 11813</strain>
    </source>
</reference>
<evidence type="ECO:0000313" key="6">
    <source>
        <dbReference type="EMBL" id="GAA1124582.1"/>
    </source>
</evidence>
<gene>
    <name evidence="6" type="primary">torT</name>
    <name evidence="6" type="ORF">GCM10009606_00280</name>
</gene>
<evidence type="ECO:0000259" key="5">
    <source>
        <dbReference type="Pfam" id="PF13407"/>
    </source>
</evidence>
<feature type="domain" description="Periplasmic binding protein" evidence="5">
    <location>
        <begin position="76"/>
        <end position="326"/>
    </location>
</feature>
<dbReference type="PANTHER" id="PTHR46847">
    <property type="entry name" value="D-ALLOSE-BINDING PERIPLASMIC PROTEIN-RELATED"/>
    <property type="match status" value="1"/>
</dbReference>
<evidence type="ECO:0000256" key="2">
    <source>
        <dbReference type="ARBA" id="ARBA00007639"/>
    </source>
</evidence>
<dbReference type="Pfam" id="PF13407">
    <property type="entry name" value="Peripla_BP_4"/>
    <property type="match status" value="1"/>
</dbReference>
<evidence type="ECO:0000313" key="7">
    <source>
        <dbReference type="Proteomes" id="UP001499979"/>
    </source>
</evidence>
<dbReference type="SUPFAM" id="SSF53822">
    <property type="entry name" value="Periplasmic binding protein-like I"/>
    <property type="match status" value="1"/>
</dbReference>
<dbReference type="CDD" id="cd06306">
    <property type="entry name" value="PBP1_TorT-like"/>
    <property type="match status" value="1"/>
</dbReference>